<evidence type="ECO:0000256" key="1">
    <source>
        <dbReference type="SAM" id="MobiDB-lite"/>
    </source>
</evidence>
<name>A0A8J5CYZ3_CHIOP</name>
<proteinExistence type="predicted"/>
<accession>A0A8J5CYZ3</accession>
<comment type="caution">
    <text evidence="2">The sequence shown here is derived from an EMBL/GenBank/DDBJ whole genome shotgun (WGS) entry which is preliminary data.</text>
</comment>
<feature type="region of interest" description="Disordered" evidence="1">
    <location>
        <begin position="144"/>
        <end position="196"/>
    </location>
</feature>
<dbReference type="EMBL" id="JACEEZ010004421">
    <property type="protein sequence ID" value="KAG0726424.1"/>
    <property type="molecule type" value="Genomic_DNA"/>
</dbReference>
<organism evidence="2 3">
    <name type="scientific">Chionoecetes opilio</name>
    <name type="common">Atlantic snow crab</name>
    <name type="synonym">Cancer opilio</name>
    <dbReference type="NCBI Taxonomy" id="41210"/>
    <lineage>
        <taxon>Eukaryota</taxon>
        <taxon>Metazoa</taxon>
        <taxon>Ecdysozoa</taxon>
        <taxon>Arthropoda</taxon>
        <taxon>Crustacea</taxon>
        <taxon>Multicrustacea</taxon>
        <taxon>Malacostraca</taxon>
        <taxon>Eumalacostraca</taxon>
        <taxon>Eucarida</taxon>
        <taxon>Decapoda</taxon>
        <taxon>Pleocyemata</taxon>
        <taxon>Brachyura</taxon>
        <taxon>Eubrachyura</taxon>
        <taxon>Majoidea</taxon>
        <taxon>Majidae</taxon>
        <taxon>Chionoecetes</taxon>
    </lineage>
</organism>
<protein>
    <submittedName>
        <fullName evidence="2">Uncharacterized protein</fullName>
    </submittedName>
</protein>
<sequence length="196" mass="20600">MISRQPNPFCQLRGPQARPGLEGTPTCPWGCGSTGGCLYGRLTPGGEKGRGPGGKVWGHDRLNPGAPFSALSACTTCRLCAPAGLLRPVSALPQSRTARGTPKKTPWGGPLGGTPRWPSPLRNAERAQLVAPATRVQCIRALSRGQSLPPRGGGRGARRLRGPLTRTSRPARQHVAPKTPLATHSLIHGGSPGPWW</sequence>
<reference evidence="2" key="1">
    <citation type="submission" date="2020-07" db="EMBL/GenBank/DDBJ databases">
        <title>The High-quality genome of the commercially important snow crab, Chionoecetes opilio.</title>
        <authorList>
            <person name="Jeong J.-H."/>
            <person name="Ryu S."/>
        </authorList>
    </citation>
    <scope>NUCLEOTIDE SEQUENCE</scope>
    <source>
        <strain evidence="2">MADBK_172401_WGS</strain>
        <tissue evidence="2">Digestive gland</tissue>
    </source>
</reference>
<evidence type="ECO:0000313" key="3">
    <source>
        <dbReference type="Proteomes" id="UP000770661"/>
    </source>
</evidence>
<keyword evidence="3" id="KW-1185">Reference proteome</keyword>
<dbReference type="AlphaFoldDB" id="A0A8J5CYZ3"/>
<gene>
    <name evidence="2" type="ORF">GWK47_036597</name>
</gene>
<dbReference type="Proteomes" id="UP000770661">
    <property type="component" value="Unassembled WGS sequence"/>
</dbReference>
<evidence type="ECO:0000313" key="2">
    <source>
        <dbReference type="EMBL" id="KAG0726424.1"/>
    </source>
</evidence>
<feature type="region of interest" description="Disordered" evidence="1">
    <location>
        <begin position="94"/>
        <end position="120"/>
    </location>
</feature>